<dbReference type="Pfam" id="PF04109">
    <property type="entry name" value="ATG9"/>
    <property type="match status" value="1"/>
</dbReference>
<evidence type="ECO:0000313" key="12">
    <source>
        <dbReference type="Proteomes" id="UP000472260"/>
    </source>
</evidence>
<protein>
    <recommendedName>
        <fullName evidence="3 10">Autophagy-related protein 9</fullName>
    </recommendedName>
</protein>
<evidence type="ECO:0000256" key="9">
    <source>
        <dbReference type="ARBA" id="ARBA00023136"/>
    </source>
</evidence>
<dbReference type="AlphaFoldDB" id="A0A671NAR4"/>
<evidence type="ECO:0000256" key="7">
    <source>
        <dbReference type="ARBA" id="ARBA00023006"/>
    </source>
</evidence>
<dbReference type="InterPro" id="IPR007241">
    <property type="entry name" value="Autophagy-rel_prot_9"/>
</dbReference>
<keyword evidence="7 10" id="KW-0072">Autophagy</keyword>
<dbReference type="GO" id="GO:0006869">
    <property type="term" value="P:lipid transport"/>
    <property type="evidence" value="ECO:0007669"/>
    <property type="project" value="UniProtKB-KW"/>
</dbReference>
<evidence type="ECO:0000256" key="2">
    <source>
        <dbReference type="ARBA" id="ARBA00006185"/>
    </source>
</evidence>
<evidence type="ECO:0000256" key="4">
    <source>
        <dbReference type="ARBA" id="ARBA00022448"/>
    </source>
</evidence>
<proteinExistence type="inferred from homology"/>
<reference evidence="11" key="2">
    <citation type="submission" date="2025-09" db="UniProtKB">
        <authorList>
            <consortium name="Ensembl"/>
        </authorList>
    </citation>
    <scope>IDENTIFICATION</scope>
</reference>
<evidence type="ECO:0000313" key="11">
    <source>
        <dbReference type="Ensembl" id="ENSSANP00000043116.1"/>
    </source>
</evidence>
<dbReference type="PANTHER" id="PTHR13038">
    <property type="entry name" value="APG9 AUTOPHAGY 9"/>
    <property type="match status" value="1"/>
</dbReference>
<dbReference type="Ensembl" id="ENSSANT00000045884.1">
    <property type="protein sequence ID" value="ENSSANP00000043116.1"/>
    <property type="gene ID" value="ENSSANG00000021852.1"/>
</dbReference>
<dbReference type="PANTHER" id="PTHR13038:SF10">
    <property type="entry name" value="AUTOPHAGY-RELATED PROTEIN 9"/>
    <property type="match status" value="1"/>
</dbReference>
<keyword evidence="5" id="KW-0812">Transmembrane</keyword>
<evidence type="ECO:0000256" key="8">
    <source>
        <dbReference type="ARBA" id="ARBA00023055"/>
    </source>
</evidence>
<comment type="subcellular location">
    <subcellularLocation>
        <location evidence="1 10">Preautophagosomal structure membrane</location>
        <topology evidence="1 10">Multi-pass membrane protein</topology>
    </subcellularLocation>
</comment>
<evidence type="ECO:0000256" key="5">
    <source>
        <dbReference type="ARBA" id="ARBA00022692"/>
    </source>
</evidence>
<keyword evidence="6" id="KW-1133">Transmembrane helix</keyword>
<dbReference type="GO" id="GO:0061709">
    <property type="term" value="P:reticulophagy"/>
    <property type="evidence" value="ECO:0007669"/>
    <property type="project" value="TreeGrafter"/>
</dbReference>
<reference evidence="11" key="1">
    <citation type="submission" date="2025-08" db="UniProtKB">
        <authorList>
            <consortium name="Ensembl"/>
        </authorList>
    </citation>
    <scope>IDENTIFICATION</scope>
</reference>
<dbReference type="GO" id="GO:0005776">
    <property type="term" value="C:autophagosome"/>
    <property type="evidence" value="ECO:0007669"/>
    <property type="project" value="TreeGrafter"/>
</dbReference>
<dbReference type="GO" id="GO:0000422">
    <property type="term" value="P:autophagy of mitochondrion"/>
    <property type="evidence" value="ECO:0007669"/>
    <property type="project" value="TreeGrafter"/>
</dbReference>
<comment type="function">
    <text evidence="10">Phospholipid scramblase involved in autophagy. Cycles between the preautophagosomal structure/phagophore assembly site (PAS) and the cytoplasmic vesicle pool and supplies membrane for the growing autophagosome. Lipid scramblase activity plays a key role in preautophagosomal structure/phagophore assembly by distributing the phospholipids that arrive through ATG2 from the cytoplasmic to the luminal leaflet of the bilayer, thereby driving autophagosomal membrane expansion.</text>
</comment>
<evidence type="ECO:0000256" key="6">
    <source>
        <dbReference type="ARBA" id="ARBA00022989"/>
    </source>
</evidence>
<organism evidence="11 12">
    <name type="scientific">Sinocyclocheilus anshuiensis</name>
    <dbReference type="NCBI Taxonomy" id="1608454"/>
    <lineage>
        <taxon>Eukaryota</taxon>
        <taxon>Metazoa</taxon>
        <taxon>Chordata</taxon>
        <taxon>Craniata</taxon>
        <taxon>Vertebrata</taxon>
        <taxon>Euteleostomi</taxon>
        <taxon>Actinopterygii</taxon>
        <taxon>Neopterygii</taxon>
        <taxon>Teleostei</taxon>
        <taxon>Ostariophysi</taxon>
        <taxon>Cypriniformes</taxon>
        <taxon>Cyprinidae</taxon>
        <taxon>Cyprininae</taxon>
        <taxon>Sinocyclocheilus</taxon>
    </lineage>
</organism>
<keyword evidence="12" id="KW-1185">Reference proteome</keyword>
<keyword evidence="9" id="KW-0472">Membrane</keyword>
<comment type="similarity">
    <text evidence="2 10">Belongs to the ATG9 family.</text>
</comment>
<evidence type="ECO:0000256" key="3">
    <source>
        <dbReference type="ARBA" id="ARBA00018074"/>
    </source>
</evidence>
<evidence type="ECO:0000256" key="10">
    <source>
        <dbReference type="RuleBase" id="RU364027"/>
    </source>
</evidence>
<dbReference type="GO" id="GO:0034727">
    <property type="term" value="P:piecemeal microautophagy of the nucleus"/>
    <property type="evidence" value="ECO:0007669"/>
    <property type="project" value="TreeGrafter"/>
</dbReference>
<keyword evidence="8 10" id="KW-0445">Lipid transport</keyword>
<sequence>MAGFETYQEYQRIEDYEEDSPPGEEDLLIHKNGFACMVLSEFFELVQFLFVVTFTTFLFNCVEYDVLFANRVINHTGQSPLGPLDRNKVTLPDAILPGEQCTERSVCLLYTGIFPLYCELNSALLVAICWLL</sequence>
<dbReference type="Proteomes" id="UP000472260">
    <property type="component" value="Unassembled WGS sequence"/>
</dbReference>
<accession>A0A671NAR4</accession>
<evidence type="ECO:0000256" key="1">
    <source>
        <dbReference type="ARBA" id="ARBA00004511"/>
    </source>
</evidence>
<dbReference type="GO" id="GO:0034045">
    <property type="term" value="C:phagophore assembly site membrane"/>
    <property type="evidence" value="ECO:0007669"/>
    <property type="project" value="UniProtKB-SubCell"/>
</dbReference>
<dbReference type="GO" id="GO:0034497">
    <property type="term" value="P:protein localization to phagophore assembly site"/>
    <property type="evidence" value="ECO:0007669"/>
    <property type="project" value="TreeGrafter"/>
</dbReference>
<keyword evidence="4 10" id="KW-0813">Transport</keyword>
<name>A0A671NAR4_9TELE</name>